<organism evidence="1 2">
    <name type="scientific">Dethiosulfatibacter aminovorans DSM 17477</name>
    <dbReference type="NCBI Taxonomy" id="1121476"/>
    <lineage>
        <taxon>Bacteria</taxon>
        <taxon>Bacillati</taxon>
        <taxon>Bacillota</taxon>
        <taxon>Tissierellia</taxon>
        <taxon>Dethiosulfatibacter</taxon>
    </lineage>
</organism>
<evidence type="ECO:0000313" key="2">
    <source>
        <dbReference type="Proteomes" id="UP000184052"/>
    </source>
</evidence>
<dbReference type="AlphaFoldDB" id="A0A1M6N3V0"/>
<accession>A0A1M6N3V0</accession>
<proteinExistence type="predicted"/>
<dbReference type="Proteomes" id="UP000184052">
    <property type="component" value="Unassembled WGS sequence"/>
</dbReference>
<name>A0A1M6N3V0_9FIRM</name>
<dbReference type="RefSeq" id="WP_175548597.1">
    <property type="nucleotide sequence ID" value="NZ_FQZL01000058.1"/>
</dbReference>
<protein>
    <submittedName>
        <fullName evidence="1">Uncharacterized protein</fullName>
    </submittedName>
</protein>
<keyword evidence="2" id="KW-1185">Reference proteome</keyword>
<reference evidence="1 2" key="1">
    <citation type="submission" date="2016-11" db="EMBL/GenBank/DDBJ databases">
        <authorList>
            <person name="Jaros S."/>
            <person name="Januszkiewicz K."/>
            <person name="Wedrychowicz H."/>
        </authorList>
    </citation>
    <scope>NUCLEOTIDE SEQUENCE [LARGE SCALE GENOMIC DNA]</scope>
    <source>
        <strain evidence="1 2">DSM 17477</strain>
    </source>
</reference>
<dbReference type="EMBL" id="FQZL01000058">
    <property type="protein sequence ID" value="SHJ90263.1"/>
    <property type="molecule type" value="Genomic_DNA"/>
</dbReference>
<sequence>MGEYALYKISSPISQTSIQLASLLGHDAIDITSAAKVTGIGNINASESIVADA</sequence>
<gene>
    <name evidence="1" type="ORF">SAMN02745751_03675</name>
</gene>
<evidence type="ECO:0000313" key="1">
    <source>
        <dbReference type="EMBL" id="SHJ90263.1"/>
    </source>
</evidence>